<comment type="subcellular location">
    <subcellularLocation>
        <location evidence="1">Cytoplasm</location>
        <location evidence="1">Cytosol</location>
    </subcellularLocation>
</comment>
<proteinExistence type="inferred from homology"/>
<name>A0A160IQ52_9BACL</name>
<evidence type="ECO:0000256" key="6">
    <source>
        <dbReference type="ARBA" id="ARBA00093785"/>
    </source>
</evidence>
<accession>A0A160IQ52</accession>
<dbReference type="AlphaFoldDB" id="A0A160IQ52"/>
<dbReference type="Proteomes" id="UP000076623">
    <property type="component" value="Chromosome"/>
</dbReference>
<sequence>MPVVKILLEITKNLYDHVSAGLPKEERESYIERLNELLDQRQVTINSLPATYSEDEQRMGRLIVKMNETIDPLLTRQFEEIKHNLSTMKKKKEKNTQYANPYQSVSVDGMYFDKKN</sequence>
<dbReference type="RefSeq" id="WP_066397943.1">
    <property type="nucleotide sequence ID" value="NZ_CP015378.1"/>
</dbReference>
<comment type="similarity">
    <text evidence="6">Belongs to the bacillales FliT family.</text>
</comment>
<dbReference type="InterPro" id="IPR008622">
    <property type="entry name" value="FliT"/>
</dbReference>
<evidence type="ECO:0000256" key="4">
    <source>
        <dbReference type="ARBA" id="ARBA00023186"/>
    </source>
</evidence>
<dbReference type="STRING" id="1221500.ABE65_017940"/>
<dbReference type="EMBL" id="CP015378">
    <property type="protein sequence ID" value="ANC78573.1"/>
    <property type="molecule type" value="Genomic_DNA"/>
</dbReference>
<evidence type="ECO:0000256" key="5">
    <source>
        <dbReference type="ARBA" id="ARBA00093765"/>
    </source>
</evidence>
<protein>
    <recommendedName>
        <fullName evidence="7">Flagellar protein FliT</fullName>
    </recommendedName>
</protein>
<keyword evidence="9" id="KW-1185">Reference proteome</keyword>
<evidence type="ECO:0000256" key="7">
    <source>
        <dbReference type="ARBA" id="ARBA00093797"/>
    </source>
</evidence>
<evidence type="ECO:0000256" key="3">
    <source>
        <dbReference type="ARBA" id="ARBA00022795"/>
    </source>
</evidence>
<evidence type="ECO:0000256" key="1">
    <source>
        <dbReference type="ARBA" id="ARBA00004514"/>
    </source>
</evidence>
<evidence type="ECO:0000313" key="9">
    <source>
        <dbReference type="Proteomes" id="UP000076623"/>
    </source>
</evidence>
<organism evidence="8 9">
    <name type="scientific">Fictibacillus phosphorivorans</name>
    <dbReference type="NCBI Taxonomy" id="1221500"/>
    <lineage>
        <taxon>Bacteria</taxon>
        <taxon>Bacillati</taxon>
        <taxon>Bacillota</taxon>
        <taxon>Bacilli</taxon>
        <taxon>Bacillales</taxon>
        <taxon>Fictibacillaceae</taxon>
        <taxon>Fictibacillus</taxon>
    </lineage>
</organism>
<gene>
    <name evidence="8" type="ORF">ABE65_017940</name>
</gene>
<comment type="function">
    <text evidence="5">May act as an export chaperone for the filament capping protein FliD.</text>
</comment>
<dbReference type="Pfam" id="PF05400">
    <property type="entry name" value="FliT"/>
    <property type="match status" value="1"/>
</dbReference>
<reference evidence="8 9" key="1">
    <citation type="submission" date="2016-04" db="EMBL/GenBank/DDBJ databases">
        <title>Complete genome sequence of Fictibacillus phosphorivorans G25-29, a strain toxic to nematodes.</title>
        <authorList>
            <person name="Zheng Z."/>
        </authorList>
    </citation>
    <scope>NUCLEOTIDE SEQUENCE [LARGE SCALE GENOMIC DNA]</scope>
    <source>
        <strain evidence="8 9">G25-29</strain>
    </source>
</reference>
<keyword evidence="4" id="KW-0143">Chaperone</keyword>
<keyword evidence="3" id="KW-1005">Bacterial flagellum biogenesis</keyword>
<keyword evidence="2" id="KW-0963">Cytoplasm</keyword>
<dbReference type="KEGG" id="fpn:ABE65_017940"/>
<evidence type="ECO:0000313" key="8">
    <source>
        <dbReference type="EMBL" id="ANC78573.1"/>
    </source>
</evidence>
<evidence type="ECO:0000256" key="2">
    <source>
        <dbReference type="ARBA" id="ARBA00022490"/>
    </source>
</evidence>